<dbReference type="Pfam" id="PF26115">
    <property type="entry name" value="PDDEXK_GAPS4"/>
    <property type="match status" value="1"/>
</dbReference>
<name>A0A6V6YS08_9FLAO</name>
<evidence type="ECO:0000313" key="2">
    <source>
        <dbReference type="EMBL" id="CAD0002277.1"/>
    </source>
</evidence>
<dbReference type="EMBL" id="CAIJDP010000060">
    <property type="protein sequence ID" value="CAD0002277.1"/>
    <property type="molecule type" value="Genomic_DNA"/>
</dbReference>
<dbReference type="Proteomes" id="UP000530060">
    <property type="component" value="Unassembled WGS sequence"/>
</dbReference>
<accession>A0A6V6YS08</accession>
<evidence type="ECO:0000259" key="1">
    <source>
        <dbReference type="Pfam" id="PF26115"/>
    </source>
</evidence>
<gene>
    <name evidence="2" type="ORF">FLAT13_01018</name>
</gene>
<reference evidence="2 3" key="1">
    <citation type="submission" date="2020-06" db="EMBL/GenBank/DDBJ databases">
        <authorList>
            <person name="Criscuolo A."/>
        </authorList>
    </citation>
    <scope>NUCLEOTIDE SEQUENCE [LARGE SCALE GENOMIC DNA]</scope>
    <source>
        <strain evidence="3">CIP 111411</strain>
    </source>
</reference>
<sequence length="301" mass="34808">MGEYSKRIGEVGENVVVDFLNLIGWKNPLRNDDIESIDTDFRKRTNGIDGYFHYINPMVSSTIENVIYSSKYSTDPYPISQITTQFKDRYLELAKAIESFKKSELKQYTINLHQNIDTHFDRGILFWLNNSGTGENDLISRLSRIELNTGVNHDGIFLVDNKRIEFIYDSICFAQLKYRYHDIDFIYFNNGLNNDDRNPRNGKIMPVQYINSSILPLRASKDNETTIIINAIENFDRDDLMKYMGIAKNIGCNSQGSTVISFPNYSETEHLPTVNNIKQIFNDASFTSQLEVVNYNNPILR</sequence>
<keyword evidence="3" id="KW-1185">Reference proteome</keyword>
<dbReference type="InterPro" id="IPR058873">
    <property type="entry name" value="PDDEXK_GAPS4"/>
</dbReference>
<organism evidence="2 3">
    <name type="scientific">Flavobacterium salmonis</name>
    <dbReference type="NCBI Taxonomy" id="2654844"/>
    <lineage>
        <taxon>Bacteria</taxon>
        <taxon>Pseudomonadati</taxon>
        <taxon>Bacteroidota</taxon>
        <taxon>Flavobacteriia</taxon>
        <taxon>Flavobacteriales</taxon>
        <taxon>Flavobacteriaceae</taxon>
        <taxon>Flavobacterium</taxon>
    </lineage>
</organism>
<feature type="domain" description="GAPS4 PD-(D/E)XK nuclease" evidence="1">
    <location>
        <begin position="1"/>
        <end position="163"/>
    </location>
</feature>
<comment type="caution">
    <text evidence="2">The sequence shown here is derived from an EMBL/GenBank/DDBJ whole genome shotgun (WGS) entry which is preliminary data.</text>
</comment>
<dbReference type="AlphaFoldDB" id="A0A6V6YS08"/>
<dbReference type="RefSeq" id="WP_180908145.1">
    <property type="nucleotide sequence ID" value="NZ_CAIJDP010000060.1"/>
</dbReference>
<proteinExistence type="predicted"/>
<protein>
    <recommendedName>
        <fullName evidence="1">GAPS4 PD-(D/E)XK nuclease domain-containing protein</fullName>
    </recommendedName>
</protein>
<evidence type="ECO:0000313" key="3">
    <source>
        <dbReference type="Proteomes" id="UP000530060"/>
    </source>
</evidence>